<proteinExistence type="predicted"/>
<feature type="region of interest" description="Disordered" evidence="1">
    <location>
        <begin position="135"/>
        <end position="174"/>
    </location>
</feature>
<dbReference type="KEGG" id="samy:DB32_002439"/>
<feature type="compositionally biased region" description="Gly residues" evidence="1">
    <location>
        <begin position="156"/>
        <end position="168"/>
    </location>
</feature>
<dbReference type="STRING" id="927083.DB32_002439"/>
<feature type="chain" id="PRO_5002511124" description="Tetratricopeptide repeat protein" evidence="2">
    <location>
        <begin position="33"/>
        <end position="594"/>
    </location>
</feature>
<evidence type="ECO:0000256" key="1">
    <source>
        <dbReference type="SAM" id="MobiDB-lite"/>
    </source>
</evidence>
<evidence type="ECO:0000313" key="4">
    <source>
        <dbReference type="Proteomes" id="UP000034883"/>
    </source>
</evidence>
<dbReference type="AlphaFoldDB" id="A0A0F6W214"/>
<keyword evidence="4" id="KW-1185">Reference proteome</keyword>
<dbReference type="InterPro" id="IPR011990">
    <property type="entry name" value="TPR-like_helical_dom_sf"/>
</dbReference>
<dbReference type="SUPFAM" id="SSF48452">
    <property type="entry name" value="TPR-like"/>
    <property type="match status" value="1"/>
</dbReference>
<gene>
    <name evidence="3" type="ORF">DB32_002439</name>
</gene>
<feature type="signal peptide" evidence="2">
    <location>
        <begin position="1"/>
        <end position="32"/>
    </location>
</feature>
<evidence type="ECO:0000256" key="2">
    <source>
        <dbReference type="SAM" id="SignalP"/>
    </source>
</evidence>
<feature type="compositionally biased region" description="Gly residues" evidence="1">
    <location>
        <begin position="137"/>
        <end position="146"/>
    </location>
</feature>
<name>A0A0F6W214_9BACT</name>
<reference evidence="3 4" key="1">
    <citation type="submission" date="2015-03" db="EMBL/GenBank/DDBJ databases">
        <title>Genome assembly of Sandaracinus amylolyticus DSM 53668.</title>
        <authorList>
            <person name="Sharma G."/>
            <person name="Subramanian S."/>
        </authorList>
    </citation>
    <scope>NUCLEOTIDE SEQUENCE [LARGE SCALE GENOMIC DNA]</scope>
    <source>
        <strain evidence="3 4">DSM 53668</strain>
    </source>
</reference>
<protein>
    <recommendedName>
        <fullName evidence="5">Tetratricopeptide repeat protein</fullName>
    </recommendedName>
</protein>
<evidence type="ECO:0000313" key="3">
    <source>
        <dbReference type="EMBL" id="AKF05290.1"/>
    </source>
</evidence>
<sequence length="594" mass="61481">MKHERAFRLPSPLIAFAIALASVFAISAPAHAQRALQQVLDLNRQAMEAYNNLEIEQANTLLNQALQAAQRGRVTGAPLARTYMNLGVVAIGGLGDNGAGLNYFTQALQADPNVQLDPLTSTPDIQTTFALARQRAGAGGGGGGGQVEVPPPDPSGGEGGGGGGGGAPGNLTHAPVPEQLAQTAVPVYIEVPGRPAHVYLYYRAHGMREFQRVDMQRVAGGYGYEIPCTDVFEPEIAYYVVAFGTDGSPVGFAGAQATPITVPIVASRSQPAPALPGRAPPTQCQESECPPGMAGCDSGGRALGDSCTSDSQCTSGNCEDDLCAPSDGGGGGGGGGGGSGAPRFFARIGGGLGMSYVQQGMRADRVPCAPGDADCIEFARGPVQEIENWPSYGDANYSYDAGFWGGNGYVPVSGSFESSTPDSRPDVAAGTGGTETVCGGSRDDQGFGNEACLFVRDPGLVANLQLRLEVGYYFLDWLGVSAFARFQPISGLGTLSFMLVGARVHFRVFDEGQDSGPSVSVHLGGSAGQIQVAVPNNGPSAPYGQSGLGGFHVGTNIGYRFTRNVGIFVNPDFMFQVPEFLFNIDLTLGLEVGF</sequence>
<dbReference type="EMBL" id="CP011125">
    <property type="protein sequence ID" value="AKF05290.1"/>
    <property type="molecule type" value="Genomic_DNA"/>
</dbReference>
<dbReference type="Gene3D" id="1.25.40.10">
    <property type="entry name" value="Tetratricopeptide repeat domain"/>
    <property type="match status" value="1"/>
</dbReference>
<keyword evidence="2" id="KW-0732">Signal</keyword>
<dbReference type="Proteomes" id="UP000034883">
    <property type="component" value="Chromosome"/>
</dbReference>
<evidence type="ECO:0008006" key="5">
    <source>
        <dbReference type="Google" id="ProtNLM"/>
    </source>
</evidence>
<organism evidence="3 4">
    <name type="scientific">Sandaracinus amylolyticus</name>
    <dbReference type="NCBI Taxonomy" id="927083"/>
    <lineage>
        <taxon>Bacteria</taxon>
        <taxon>Pseudomonadati</taxon>
        <taxon>Myxococcota</taxon>
        <taxon>Polyangia</taxon>
        <taxon>Polyangiales</taxon>
        <taxon>Sandaracinaceae</taxon>
        <taxon>Sandaracinus</taxon>
    </lineage>
</organism>
<accession>A0A0F6W214</accession>